<dbReference type="STRING" id="418495.SAMN05216215_1012130"/>
<dbReference type="AlphaFoldDB" id="A0A1H3CRX0"/>
<protein>
    <submittedName>
        <fullName evidence="1">Uncharacterized protein</fullName>
    </submittedName>
</protein>
<dbReference type="EMBL" id="FNOK01000012">
    <property type="protein sequence ID" value="SDX56897.1"/>
    <property type="molecule type" value="Genomic_DNA"/>
</dbReference>
<keyword evidence="2" id="KW-1185">Reference proteome</keyword>
<accession>A0A1H3CRX0</accession>
<organism evidence="1 2">
    <name type="scientific">Saccharopolyspora shandongensis</name>
    <dbReference type="NCBI Taxonomy" id="418495"/>
    <lineage>
        <taxon>Bacteria</taxon>
        <taxon>Bacillati</taxon>
        <taxon>Actinomycetota</taxon>
        <taxon>Actinomycetes</taxon>
        <taxon>Pseudonocardiales</taxon>
        <taxon>Pseudonocardiaceae</taxon>
        <taxon>Saccharopolyspora</taxon>
    </lineage>
</organism>
<reference evidence="2" key="1">
    <citation type="submission" date="2016-10" db="EMBL/GenBank/DDBJ databases">
        <authorList>
            <person name="Varghese N."/>
            <person name="Submissions S."/>
        </authorList>
    </citation>
    <scope>NUCLEOTIDE SEQUENCE [LARGE SCALE GENOMIC DNA]</scope>
    <source>
        <strain evidence="2">CGMCC 4.3530</strain>
    </source>
</reference>
<dbReference type="Proteomes" id="UP000199529">
    <property type="component" value="Unassembled WGS sequence"/>
</dbReference>
<proteinExistence type="predicted"/>
<evidence type="ECO:0000313" key="2">
    <source>
        <dbReference type="Proteomes" id="UP000199529"/>
    </source>
</evidence>
<sequence length="118" mass="12902">MIDDATFLWSVRHQHHVEQDQRQLCREVLGISRLGTVGRVRIVFEGGAGRLVPDGLLHSGGVGTGGSWLNLHEPGTVRALLDEALANGWAPDDRSIKQIDGWLLFDAVSARRNAPQSV</sequence>
<evidence type="ECO:0000313" key="1">
    <source>
        <dbReference type="EMBL" id="SDX56897.1"/>
    </source>
</evidence>
<gene>
    <name evidence="1" type="ORF">SAMN05216215_1012130</name>
</gene>
<name>A0A1H3CRX0_9PSEU</name>